<accession>A0A2T3XK81</accession>
<comment type="caution">
    <text evidence="13">The sequence shown here is derived from an EMBL/GenBank/DDBJ whole genome shotgun (WGS) entry which is preliminary data.</text>
</comment>
<dbReference type="GO" id="GO:0034220">
    <property type="term" value="P:monoatomic ion transmembrane transport"/>
    <property type="evidence" value="ECO:0007669"/>
    <property type="project" value="InterPro"/>
</dbReference>
<dbReference type="Gene3D" id="2.40.160.10">
    <property type="entry name" value="Porin"/>
    <property type="match status" value="1"/>
</dbReference>
<dbReference type="PANTHER" id="PTHR34501">
    <property type="entry name" value="PROTEIN YDDL-RELATED"/>
    <property type="match status" value="1"/>
</dbReference>
<dbReference type="GO" id="GO:0009279">
    <property type="term" value="C:cell outer membrane"/>
    <property type="evidence" value="ECO:0007669"/>
    <property type="project" value="UniProtKB-SubCell"/>
</dbReference>
<feature type="domain" description="Porin" evidence="12">
    <location>
        <begin position="15"/>
        <end position="342"/>
    </location>
</feature>
<evidence type="ECO:0000313" key="13">
    <source>
        <dbReference type="EMBL" id="PTB16938.1"/>
    </source>
</evidence>
<dbReference type="PRINTS" id="PR00184">
    <property type="entry name" value="NEISSPPORIN"/>
</dbReference>
<dbReference type="InterPro" id="IPR002299">
    <property type="entry name" value="Porin_Neis"/>
</dbReference>
<dbReference type="RefSeq" id="WP_107154274.1">
    <property type="nucleotide sequence ID" value="NZ_PYUC01000026.1"/>
</dbReference>
<keyword evidence="8" id="KW-0626">Porin</keyword>
<evidence type="ECO:0000256" key="9">
    <source>
        <dbReference type="ARBA" id="ARBA00023136"/>
    </source>
</evidence>
<gene>
    <name evidence="13" type="ORF">C9I57_30610</name>
</gene>
<dbReference type="AlphaFoldDB" id="A0A2T3XK81"/>
<dbReference type="InterPro" id="IPR023614">
    <property type="entry name" value="Porin_dom_sf"/>
</dbReference>
<keyword evidence="4" id="KW-1134">Transmembrane beta strand</keyword>
<reference evidence="13 14" key="1">
    <citation type="submission" date="2018-03" db="EMBL/GenBank/DDBJ databases">
        <title>Whole genome analyses suggest that Burkholderia sensu lato contains two further novel genera in the rhizoxinica-symbiotica group Mycetohabitans gen. nov., and Trinickia gen. nov.: implications for the evolution of diazotrophy and nodulation in the Burkholderiaceae.</title>
        <authorList>
            <person name="Estrada De Los Santos P."/>
            <person name="Palmer M."/>
            <person name="Chavez-Ramirez B."/>
            <person name="Steenkamp E.T."/>
            <person name="Hirsch A.M."/>
            <person name="Manyaka P."/>
            <person name="Maluk M."/>
            <person name="Lafos M."/>
            <person name="Crook M."/>
            <person name="Gross E."/>
            <person name="Simon M.F."/>
            <person name="Bueno Dos Reis Junior F."/>
            <person name="Poole P.S."/>
            <person name="Venter S.N."/>
            <person name="James E.K."/>
        </authorList>
    </citation>
    <scope>NUCLEOTIDE SEQUENCE [LARGE SCALE GENOMIC DNA]</scope>
    <source>
        <strain evidence="13 14">JPY-366</strain>
    </source>
</reference>
<dbReference type="PROSITE" id="PS51257">
    <property type="entry name" value="PROKAR_LIPOPROTEIN"/>
    <property type="match status" value="1"/>
</dbReference>
<evidence type="ECO:0000256" key="6">
    <source>
        <dbReference type="ARBA" id="ARBA00022729"/>
    </source>
</evidence>
<dbReference type="CDD" id="cd00342">
    <property type="entry name" value="gram_neg_porins"/>
    <property type="match status" value="1"/>
</dbReference>
<dbReference type="InterPro" id="IPR050298">
    <property type="entry name" value="Gram-neg_bact_OMP"/>
</dbReference>
<evidence type="ECO:0000256" key="4">
    <source>
        <dbReference type="ARBA" id="ARBA00022452"/>
    </source>
</evidence>
<evidence type="ECO:0000256" key="3">
    <source>
        <dbReference type="ARBA" id="ARBA00022448"/>
    </source>
</evidence>
<keyword evidence="7" id="KW-0406">Ion transport</keyword>
<sequence>MIRGKTIFAAVGFLGACAPAFSQGSVTLYGSLDNSIQYVHNTGGKSQQWSLQGGQIGTNKWGFKGVEDLGGGLRAVFQLENGFDINNGKFKQGGAEFGRLAFVGIKSDNYGAILLGRNYDALTDLVFPTQPNYYLYYFTAPGDVDNADTNARINNVVKWQSPVWSGFQAAATYALGGIAGSVGSGQSYSAALSYTAGPLALAGGYLHADEGNPTVSTRGTSTFGSLFFSPVNSAYASAKAINIARIGAKYSIGSVTLGGYYSYSEYLRDAYSKFRNAERYNNVSVYAVWKITPFVVTQIGYDIMKSHGDSSATYNQATVAADYLLSKRTDVYASISYGHASGQNGAGKAQAVIADSYPAAGSASQTLVFLGMRHRF</sequence>
<organism evidence="13 14">
    <name type="scientific">Trinickia symbiotica</name>
    <dbReference type="NCBI Taxonomy" id="863227"/>
    <lineage>
        <taxon>Bacteria</taxon>
        <taxon>Pseudomonadati</taxon>
        <taxon>Pseudomonadota</taxon>
        <taxon>Betaproteobacteria</taxon>
        <taxon>Burkholderiales</taxon>
        <taxon>Burkholderiaceae</taxon>
        <taxon>Trinickia</taxon>
    </lineage>
</organism>
<evidence type="ECO:0000256" key="11">
    <source>
        <dbReference type="SAM" id="SignalP"/>
    </source>
</evidence>
<dbReference type="Proteomes" id="UP000240638">
    <property type="component" value="Unassembled WGS sequence"/>
</dbReference>
<dbReference type="SUPFAM" id="SSF56935">
    <property type="entry name" value="Porins"/>
    <property type="match status" value="1"/>
</dbReference>
<keyword evidence="5" id="KW-0812">Transmembrane</keyword>
<dbReference type="GO" id="GO:0046930">
    <property type="term" value="C:pore complex"/>
    <property type="evidence" value="ECO:0007669"/>
    <property type="project" value="UniProtKB-KW"/>
</dbReference>
<keyword evidence="9" id="KW-0472">Membrane</keyword>
<keyword evidence="3" id="KW-0813">Transport</keyword>
<protein>
    <submittedName>
        <fullName evidence="13">Porin</fullName>
    </submittedName>
</protein>
<dbReference type="InterPro" id="IPR033900">
    <property type="entry name" value="Gram_neg_porin_domain"/>
</dbReference>
<dbReference type="GO" id="GO:0015288">
    <property type="term" value="F:porin activity"/>
    <property type="evidence" value="ECO:0007669"/>
    <property type="project" value="UniProtKB-KW"/>
</dbReference>
<comment type="subcellular location">
    <subcellularLocation>
        <location evidence="1">Cell outer membrane</location>
        <topology evidence="1">Multi-pass membrane protein</topology>
    </subcellularLocation>
</comment>
<evidence type="ECO:0000256" key="8">
    <source>
        <dbReference type="ARBA" id="ARBA00023114"/>
    </source>
</evidence>
<evidence type="ECO:0000256" key="10">
    <source>
        <dbReference type="ARBA" id="ARBA00023237"/>
    </source>
</evidence>
<evidence type="ECO:0000313" key="14">
    <source>
        <dbReference type="Proteomes" id="UP000240638"/>
    </source>
</evidence>
<dbReference type="EMBL" id="PYUC01000026">
    <property type="protein sequence ID" value="PTB16938.1"/>
    <property type="molecule type" value="Genomic_DNA"/>
</dbReference>
<dbReference type="InterPro" id="IPR001702">
    <property type="entry name" value="Porin_Gram-ve"/>
</dbReference>
<feature type="signal peptide" evidence="11">
    <location>
        <begin position="1"/>
        <end position="22"/>
    </location>
</feature>
<proteinExistence type="predicted"/>
<keyword evidence="6 11" id="KW-0732">Signal</keyword>
<keyword evidence="10" id="KW-0998">Cell outer membrane</keyword>
<comment type="subunit">
    <text evidence="2">Homotrimer.</text>
</comment>
<dbReference type="PANTHER" id="PTHR34501:SF9">
    <property type="entry name" value="MAJOR OUTER MEMBRANE PROTEIN P.IA"/>
    <property type="match status" value="1"/>
</dbReference>
<evidence type="ECO:0000256" key="1">
    <source>
        <dbReference type="ARBA" id="ARBA00004571"/>
    </source>
</evidence>
<dbReference type="Pfam" id="PF13609">
    <property type="entry name" value="Porin_4"/>
    <property type="match status" value="1"/>
</dbReference>
<evidence type="ECO:0000256" key="2">
    <source>
        <dbReference type="ARBA" id="ARBA00011233"/>
    </source>
</evidence>
<evidence type="ECO:0000256" key="7">
    <source>
        <dbReference type="ARBA" id="ARBA00023065"/>
    </source>
</evidence>
<name>A0A2T3XK81_9BURK</name>
<evidence type="ECO:0000259" key="12">
    <source>
        <dbReference type="Pfam" id="PF13609"/>
    </source>
</evidence>
<feature type="chain" id="PRO_5015456492" evidence="11">
    <location>
        <begin position="23"/>
        <end position="376"/>
    </location>
</feature>
<dbReference type="PRINTS" id="PR00182">
    <property type="entry name" value="ECOLNEIPORIN"/>
</dbReference>
<evidence type="ECO:0000256" key="5">
    <source>
        <dbReference type="ARBA" id="ARBA00022692"/>
    </source>
</evidence>